<sequence length="126" mass="14365">MTDVKDIMKKDIMTIDMTKTIEDALNEMIDKKTDYLIVVSKDKKQNLGVVTERDIIYRAVKQGLDMENIPITAIMTSPVKTINENAGIKELVESLESKKIRRRVVIDDKRNFAGVVDIKDIIKAIK</sequence>
<organism evidence="4 5">
    <name type="scientific">Candidatus Altarchaeum hamiconexum</name>
    <dbReference type="NCBI Taxonomy" id="1803513"/>
    <lineage>
        <taxon>Archaea</taxon>
        <taxon>Candidatus Altarchaeota</taxon>
        <taxon>Candidatus Altiarchaeia</taxon>
        <taxon>Candidatus Altarchaeales</taxon>
        <taxon>Candidatus Altarchaeaceae</taxon>
        <taxon>Candidatus Altarchaeum</taxon>
    </lineage>
</organism>
<evidence type="ECO:0000256" key="1">
    <source>
        <dbReference type="ARBA" id="ARBA00023122"/>
    </source>
</evidence>
<dbReference type="PANTHER" id="PTHR43080">
    <property type="entry name" value="CBS DOMAIN-CONTAINING PROTEIN CBSX3, MITOCHONDRIAL"/>
    <property type="match status" value="1"/>
</dbReference>
<reference evidence="4" key="1">
    <citation type="submission" date="2019-11" db="EMBL/GenBank/DDBJ databases">
        <title>Lipid analysis of CO2-rich subsurface aquifers suggests an autotrophy-based deep biosphere with lysolipids enriched in CPR bacteria.</title>
        <authorList>
            <person name="Probst A.J."/>
            <person name="Elling F.J."/>
            <person name="Castelle C.J."/>
            <person name="Zhu Q."/>
            <person name="Elvert M."/>
            <person name="Birarda G."/>
            <person name="Holman H.-Y."/>
            <person name="Lane K.R."/>
            <person name="Ladd B."/>
            <person name="Ryan M.C."/>
            <person name="Woyke T."/>
            <person name="Hinrichs K.-U."/>
            <person name="Banfield J.F."/>
        </authorList>
    </citation>
    <scope>NUCLEOTIDE SEQUENCE</scope>
    <source>
        <strain evidence="4">CG_2015-04_33_537</strain>
    </source>
</reference>
<dbReference type="Proteomes" id="UP000738826">
    <property type="component" value="Unassembled WGS sequence"/>
</dbReference>
<name>A0A8J7YWA4_9ARCH</name>
<dbReference type="SMART" id="SM00116">
    <property type="entry name" value="CBS"/>
    <property type="match status" value="2"/>
</dbReference>
<feature type="domain" description="CBS" evidence="3">
    <location>
        <begin position="8"/>
        <end position="66"/>
    </location>
</feature>
<dbReference type="SUPFAM" id="SSF54631">
    <property type="entry name" value="CBS-domain pair"/>
    <property type="match status" value="1"/>
</dbReference>
<evidence type="ECO:0000313" key="5">
    <source>
        <dbReference type="Proteomes" id="UP000738826"/>
    </source>
</evidence>
<protein>
    <submittedName>
        <fullName evidence="4">CBS domain-containing protein</fullName>
    </submittedName>
</protein>
<evidence type="ECO:0000259" key="3">
    <source>
        <dbReference type="PROSITE" id="PS51371"/>
    </source>
</evidence>
<dbReference type="InterPro" id="IPR046342">
    <property type="entry name" value="CBS_dom_sf"/>
</dbReference>
<accession>A0A8J7YWA4</accession>
<comment type="caution">
    <text evidence="4">The sequence shown here is derived from an EMBL/GenBank/DDBJ whole genome shotgun (WGS) entry which is preliminary data.</text>
</comment>
<dbReference type="EMBL" id="JAACQH010000120">
    <property type="protein sequence ID" value="NCS91869.1"/>
    <property type="molecule type" value="Genomic_DNA"/>
</dbReference>
<dbReference type="InterPro" id="IPR000644">
    <property type="entry name" value="CBS_dom"/>
</dbReference>
<dbReference type="PROSITE" id="PS51371">
    <property type="entry name" value="CBS"/>
    <property type="match status" value="2"/>
</dbReference>
<evidence type="ECO:0000313" key="4">
    <source>
        <dbReference type="EMBL" id="NCS91869.1"/>
    </source>
</evidence>
<feature type="domain" description="CBS" evidence="3">
    <location>
        <begin position="75"/>
        <end position="126"/>
    </location>
</feature>
<dbReference type="InterPro" id="IPR051257">
    <property type="entry name" value="Diverse_CBS-Domain"/>
</dbReference>
<evidence type="ECO:0000256" key="2">
    <source>
        <dbReference type="PROSITE-ProRule" id="PRU00703"/>
    </source>
</evidence>
<proteinExistence type="predicted"/>
<dbReference type="Gene3D" id="3.10.580.10">
    <property type="entry name" value="CBS-domain"/>
    <property type="match status" value="1"/>
</dbReference>
<dbReference type="PANTHER" id="PTHR43080:SF2">
    <property type="entry name" value="CBS DOMAIN-CONTAINING PROTEIN"/>
    <property type="match status" value="1"/>
</dbReference>
<keyword evidence="1 2" id="KW-0129">CBS domain</keyword>
<dbReference type="AlphaFoldDB" id="A0A8J7YWA4"/>
<gene>
    <name evidence="4" type="ORF">GW779_05660</name>
</gene>
<dbReference type="Pfam" id="PF00571">
    <property type="entry name" value="CBS"/>
    <property type="match status" value="2"/>
</dbReference>